<reference evidence="2 3" key="1">
    <citation type="journal article" date="2011" name="J. Gen. Appl. Microbiol.">
        <title>Draft genome sequencing of the enigmatic yeast Saitoella complicata.</title>
        <authorList>
            <person name="Nishida H."/>
            <person name="Hamamoto M."/>
            <person name="Sugiyama J."/>
        </authorList>
    </citation>
    <scope>NUCLEOTIDE SEQUENCE [LARGE SCALE GENOMIC DNA]</scope>
    <source>
        <strain evidence="2 3">NRRL Y-17804</strain>
    </source>
</reference>
<reference evidence="2 3" key="2">
    <citation type="journal article" date="2014" name="J. Gen. Appl. Microbiol.">
        <title>The early diverging ascomycetous budding yeast Saitoella complicata has three histone deacetylases belonging to the Clr6, Hos2, and Rpd3 lineages.</title>
        <authorList>
            <person name="Nishida H."/>
            <person name="Matsumoto T."/>
            <person name="Kondo S."/>
            <person name="Hamamoto M."/>
            <person name="Yoshikawa H."/>
        </authorList>
    </citation>
    <scope>NUCLEOTIDE SEQUENCE [LARGE SCALE GENOMIC DNA]</scope>
    <source>
        <strain evidence="2 3">NRRL Y-17804</strain>
    </source>
</reference>
<evidence type="ECO:0000313" key="3">
    <source>
        <dbReference type="Proteomes" id="UP000033140"/>
    </source>
</evidence>
<keyword evidence="3" id="KW-1185">Reference proteome</keyword>
<organism evidence="2 3">
    <name type="scientific">Saitoella complicata (strain BCRC 22490 / CBS 7301 / JCM 7358 / NBRC 10748 / NRRL Y-17804)</name>
    <dbReference type="NCBI Taxonomy" id="698492"/>
    <lineage>
        <taxon>Eukaryota</taxon>
        <taxon>Fungi</taxon>
        <taxon>Dikarya</taxon>
        <taxon>Ascomycota</taxon>
        <taxon>Taphrinomycotina</taxon>
        <taxon>Taphrinomycotina incertae sedis</taxon>
        <taxon>Saitoella</taxon>
    </lineage>
</organism>
<dbReference type="AlphaFoldDB" id="A0A0E9NLD5"/>
<dbReference type="EMBL" id="BACD03000030">
    <property type="protein sequence ID" value="GAO50225.1"/>
    <property type="molecule type" value="Genomic_DNA"/>
</dbReference>
<evidence type="ECO:0000313" key="2">
    <source>
        <dbReference type="EMBL" id="GAO50225.1"/>
    </source>
</evidence>
<reference evidence="2 3" key="3">
    <citation type="journal article" date="2015" name="Genome Announc.">
        <title>Draft Genome Sequence of the Archiascomycetous Yeast Saitoella complicata.</title>
        <authorList>
            <person name="Yamauchi K."/>
            <person name="Kondo S."/>
            <person name="Hamamoto M."/>
            <person name="Takahashi Y."/>
            <person name="Ogura Y."/>
            <person name="Hayashi T."/>
            <person name="Nishida H."/>
        </authorList>
    </citation>
    <scope>NUCLEOTIDE SEQUENCE [LARGE SCALE GENOMIC DNA]</scope>
    <source>
        <strain evidence="2 3">NRRL Y-17804</strain>
    </source>
</reference>
<comment type="caution">
    <text evidence="2">The sequence shown here is derived from an EMBL/GenBank/DDBJ whole genome shotgun (WGS) entry which is preliminary data.</text>
</comment>
<proteinExistence type="predicted"/>
<feature type="region of interest" description="Disordered" evidence="1">
    <location>
        <begin position="82"/>
        <end position="113"/>
    </location>
</feature>
<dbReference type="Proteomes" id="UP000033140">
    <property type="component" value="Unassembled WGS sequence"/>
</dbReference>
<protein>
    <submittedName>
        <fullName evidence="2">Uncharacterized protein</fullName>
    </submittedName>
</protein>
<gene>
    <name evidence="2" type="ORF">G7K_4357-t1</name>
</gene>
<accession>A0A0E9NLD5</accession>
<evidence type="ECO:0000256" key="1">
    <source>
        <dbReference type="SAM" id="MobiDB-lite"/>
    </source>
</evidence>
<sequence length="120" mass="13090">MIILHPPSLVIRPSSYNPDPDIEELPAAACLFFDEDTLVRFAVGVADETGAVGTEVDVAVVVDFSNDRVMIRAQRARAGVEVELEPEGTGSERSRSISRFETGRPRHRPSADVSAYAVYT</sequence>
<name>A0A0E9NLD5_SAICN</name>